<evidence type="ECO:0000256" key="1">
    <source>
        <dbReference type="ARBA" id="ARBA00038414"/>
    </source>
</evidence>
<accession>A0A5M8A609</accession>
<dbReference type="InterPro" id="IPR015942">
    <property type="entry name" value="Asp/Glu/hydantoin_racemase"/>
</dbReference>
<proteinExistence type="inferred from homology"/>
<dbReference type="InterPro" id="IPR053714">
    <property type="entry name" value="Iso_Racemase_Enz_sf"/>
</dbReference>
<protein>
    <submittedName>
        <fullName evidence="2">Hydantoin racemase</fullName>
    </submittedName>
</protein>
<reference evidence="2 3" key="1">
    <citation type="submission" date="2019-09" db="EMBL/GenBank/DDBJ databases">
        <title>Isolation of a novel species in the genus Cupriavidus from patients with sepsis using whole genome sequencing.</title>
        <authorList>
            <person name="Kweon O.J."/>
            <person name="Lee M.-K."/>
        </authorList>
    </citation>
    <scope>NUCLEOTIDE SEQUENCE [LARGE SCALE GENOMIC DNA]</scope>
    <source>
        <strain evidence="2 3">MKL-01</strain>
    </source>
</reference>
<gene>
    <name evidence="2" type="ORF">F1599_23830</name>
</gene>
<dbReference type="PANTHER" id="PTHR28047">
    <property type="entry name" value="PROTEIN DCG1"/>
    <property type="match status" value="1"/>
</dbReference>
<dbReference type="AlphaFoldDB" id="A0A5M8A609"/>
<dbReference type="RefSeq" id="WP_149318526.1">
    <property type="nucleotide sequence ID" value="NZ_CP080294.1"/>
</dbReference>
<dbReference type="PANTHER" id="PTHR28047:SF5">
    <property type="entry name" value="PROTEIN DCG1"/>
    <property type="match status" value="1"/>
</dbReference>
<dbReference type="Gene3D" id="3.40.50.12500">
    <property type="match status" value="1"/>
</dbReference>
<organism evidence="2 3">
    <name type="scientific">Cupriavidus cauae</name>
    <dbReference type="NCBI Taxonomy" id="2608999"/>
    <lineage>
        <taxon>Bacteria</taxon>
        <taxon>Pseudomonadati</taxon>
        <taxon>Pseudomonadota</taxon>
        <taxon>Betaproteobacteria</taxon>
        <taxon>Burkholderiales</taxon>
        <taxon>Burkholderiaceae</taxon>
        <taxon>Cupriavidus</taxon>
    </lineage>
</organism>
<dbReference type="Proteomes" id="UP000324324">
    <property type="component" value="Unassembled WGS sequence"/>
</dbReference>
<comment type="similarity">
    <text evidence="1">Belongs to the HyuE racemase family.</text>
</comment>
<evidence type="ECO:0000313" key="3">
    <source>
        <dbReference type="Proteomes" id="UP000324324"/>
    </source>
</evidence>
<dbReference type="GO" id="GO:0047661">
    <property type="term" value="F:amino-acid racemase activity"/>
    <property type="evidence" value="ECO:0007669"/>
    <property type="project" value="InterPro"/>
</dbReference>
<dbReference type="InterPro" id="IPR052186">
    <property type="entry name" value="Hydantoin_racemase-like"/>
</dbReference>
<comment type="caution">
    <text evidence="2">The sequence shown here is derived from an EMBL/GenBank/DDBJ whole genome shotgun (WGS) entry which is preliminary data.</text>
</comment>
<sequence length="222" mass="22819">MRFVLLNPNASVEMTARMCAVAREAIGPGHTLDGHHNPDGPAAIRSAADNALAVPGLLALGARHLHRCDAAILGVSMDTALGELRRQATIPVAGVTESAMLLGSQLGAPVGLITVGPDLVPLYRDLVRQYGLGSRLAGIIGIEAPGAYGGATDTSVADKLRDAVRTLHRAHGARVVVTVAAALCGYVNLRDTDVPLYDGIACAALQVLALARLRQASLSSAG</sequence>
<dbReference type="EMBL" id="VWRN01000068">
    <property type="protein sequence ID" value="KAA6117386.1"/>
    <property type="molecule type" value="Genomic_DNA"/>
</dbReference>
<evidence type="ECO:0000313" key="2">
    <source>
        <dbReference type="EMBL" id="KAA6117386.1"/>
    </source>
</evidence>
<name>A0A5M8A609_9BURK</name>
<dbReference type="Pfam" id="PF01177">
    <property type="entry name" value="Asp_Glu_race"/>
    <property type="match status" value="1"/>
</dbReference>
<keyword evidence="3" id="KW-1185">Reference proteome</keyword>